<evidence type="ECO:0000256" key="1">
    <source>
        <dbReference type="SAM" id="SignalP"/>
    </source>
</evidence>
<keyword evidence="3" id="KW-1185">Reference proteome</keyword>
<dbReference type="EMBL" id="BMFQ01000004">
    <property type="protein sequence ID" value="GGG59594.1"/>
    <property type="molecule type" value="Genomic_DNA"/>
</dbReference>
<proteinExistence type="predicted"/>
<feature type="chain" id="PRO_5037437363" description="Outer membrane protein beta-barrel domain-containing protein" evidence="1">
    <location>
        <begin position="20"/>
        <end position="185"/>
    </location>
</feature>
<name>A0A917GWP2_9FLAO</name>
<evidence type="ECO:0008006" key="4">
    <source>
        <dbReference type="Google" id="ProtNLM"/>
    </source>
</evidence>
<dbReference type="RefSeq" id="WP_188466874.1">
    <property type="nucleotide sequence ID" value="NZ_BMFQ01000004.1"/>
</dbReference>
<accession>A0A917GWP2</accession>
<protein>
    <recommendedName>
        <fullName evidence="4">Outer membrane protein beta-barrel domain-containing protein</fullName>
    </recommendedName>
</protein>
<evidence type="ECO:0000313" key="3">
    <source>
        <dbReference type="Proteomes" id="UP000625976"/>
    </source>
</evidence>
<dbReference type="AlphaFoldDB" id="A0A917GWP2"/>
<dbReference type="Proteomes" id="UP000625976">
    <property type="component" value="Unassembled WGS sequence"/>
</dbReference>
<gene>
    <name evidence="2" type="ORF">GCM10010976_32950</name>
</gene>
<organism evidence="2 3">
    <name type="scientific">Bizionia arctica</name>
    <dbReference type="NCBI Taxonomy" id="1495645"/>
    <lineage>
        <taxon>Bacteria</taxon>
        <taxon>Pseudomonadati</taxon>
        <taxon>Bacteroidota</taxon>
        <taxon>Flavobacteriia</taxon>
        <taxon>Flavobacteriales</taxon>
        <taxon>Flavobacteriaceae</taxon>
        <taxon>Bizionia</taxon>
    </lineage>
</organism>
<reference evidence="2" key="2">
    <citation type="submission" date="2020-09" db="EMBL/GenBank/DDBJ databases">
        <authorList>
            <person name="Sun Q."/>
            <person name="Zhou Y."/>
        </authorList>
    </citation>
    <scope>NUCLEOTIDE SEQUENCE</scope>
    <source>
        <strain evidence="2">CGMCC 1.12751</strain>
    </source>
</reference>
<comment type="caution">
    <text evidence="2">The sequence shown here is derived from an EMBL/GenBank/DDBJ whole genome shotgun (WGS) entry which is preliminary data.</text>
</comment>
<reference evidence="2" key="1">
    <citation type="journal article" date="2014" name="Int. J. Syst. Evol. Microbiol.">
        <title>Complete genome sequence of Corynebacterium casei LMG S-19264T (=DSM 44701T), isolated from a smear-ripened cheese.</title>
        <authorList>
            <consortium name="US DOE Joint Genome Institute (JGI-PGF)"/>
            <person name="Walter F."/>
            <person name="Albersmeier A."/>
            <person name="Kalinowski J."/>
            <person name="Ruckert C."/>
        </authorList>
    </citation>
    <scope>NUCLEOTIDE SEQUENCE</scope>
    <source>
        <strain evidence="2">CGMCC 1.12751</strain>
    </source>
</reference>
<evidence type="ECO:0000313" key="2">
    <source>
        <dbReference type="EMBL" id="GGG59594.1"/>
    </source>
</evidence>
<feature type="signal peptide" evidence="1">
    <location>
        <begin position="1"/>
        <end position="19"/>
    </location>
</feature>
<sequence length="185" mass="20823">MKKTLLTVIICAFTLLAKAQDASVEKSVFGIQTGPIGLWVHNESRLSNKIALRSEVGLDASFWSGYNSTDFILGMVISIEPKWYYNLNKRKDKSKRIDGNSGNFISLKTSFHPDILLASSNDNINLVSDLTIIPTWGIRRNIGNHFNYEAGFGIGYIHYFNYENLNIIGESDVGVNLHLRIGYKF</sequence>
<keyword evidence="1" id="KW-0732">Signal</keyword>